<comment type="caution">
    <text evidence="6">The sequence shown here is derived from an EMBL/GenBank/DDBJ whole genome shotgun (WGS) entry which is preliminary data.</text>
</comment>
<keyword evidence="7" id="KW-1185">Reference proteome</keyword>
<dbReference type="PANTHER" id="PTHR11271:SF6">
    <property type="entry name" value="GUANINE DEAMINASE"/>
    <property type="match status" value="1"/>
</dbReference>
<dbReference type="SUPFAM" id="SSF51338">
    <property type="entry name" value="Composite domain of metallo-dependent hydrolases"/>
    <property type="match status" value="2"/>
</dbReference>
<dbReference type="GO" id="GO:0005829">
    <property type="term" value="C:cytosol"/>
    <property type="evidence" value="ECO:0007669"/>
    <property type="project" value="TreeGrafter"/>
</dbReference>
<accession>A0A1E5G391</accession>
<evidence type="ECO:0000256" key="4">
    <source>
        <dbReference type="ARBA" id="ARBA00022833"/>
    </source>
</evidence>
<proteinExistence type="predicted"/>
<evidence type="ECO:0000313" key="7">
    <source>
        <dbReference type="Proteomes" id="UP000094296"/>
    </source>
</evidence>
<dbReference type="InterPro" id="IPR051607">
    <property type="entry name" value="Metallo-dep_hydrolases"/>
</dbReference>
<evidence type="ECO:0000256" key="2">
    <source>
        <dbReference type="ARBA" id="ARBA00022723"/>
    </source>
</evidence>
<evidence type="ECO:0000313" key="6">
    <source>
        <dbReference type="EMBL" id="OEF97546.1"/>
    </source>
</evidence>
<dbReference type="InterPro" id="IPR011059">
    <property type="entry name" value="Metal-dep_hydrolase_composite"/>
</dbReference>
<feature type="domain" description="Amidohydrolase-related" evidence="5">
    <location>
        <begin position="70"/>
        <end position="439"/>
    </location>
</feature>
<dbReference type="InterPro" id="IPR006680">
    <property type="entry name" value="Amidohydro-rel"/>
</dbReference>
<dbReference type="SUPFAM" id="SSF51556">
    <property type="entry name" value="Metallo-dependent hydrolases"/>
    <property type="match status" value="1"/>
</dbReference>
<dbReference type="AlphaFoldDB" id="A0A1E5G391"/>
<dbReference type="Proteomes" id="UP000094296">
    <property type="component" value="Unassembled WGS sequence"/>
</dbReference>
<dbReference type="Gene3D" id="2.30.40.10">
    <property type="entry name" value="Urease, subunit C, domain 1"/>
    <property type="match status" value="1"/>
</dbReference>
<evidence type="ECO:0000256" key="3">
    <source>
        <dbReference type="ARBA" id="ARBA00022801"/>
    </source>
</evidence>
<dbReference type="GO" id="GO:0008270">
    <property type="term" value="F:zinc ion binding"/>
    <property type="evidence" value="ECO:0007669"/>
    <property type="project" value="TreeGrafter"/>
</dbReference>
<evidence type="ECO:0000256" key="1">
    <source>
        <dbReference type="ARBA" id="ARBA00001947"/>
    </source>
</evidence>
<evidence type="ECO:0000259" key="5">
    <source>
        <dbReference type="Pfam" id="PF01979"/>
    </source>
</evidence>
<name>A0A1E5G391_9FIRM</name>
<dbReference type="UniPathway" id="UPA00603">
    <property type="reaction ID" value="UER00660"/>
</dbReference>
<gene>
    <name evidence="6" type="ORF">BHF68_04895</name>
</gene>
<dbReference type="Pfam" id="PF01979">
    <property type="entry name" value="Amidohydro_1"/>
    <property type="match status" value="1"/>
</dbReference>
<dbReference type="RefSeq" id="WP_069642944.1">
    <property type="nucleotide sequence ID" value="NZ_MIJE01000011.1"/>
</dbReference>
<protein>
    <recommendedName>
        <fullName evidence="5">Amidohydrolase-related domain-containing protein</fullName>
    </recommendedName>
</protein>
<organism evidence="6 7">
    <name type="scientific">Desulfuribacillus alkaliarsenatis</name>
    <dbReference type="NCBI Taxonomy" id="766136"/>
    <lineage>
        <taxon>Bacteria</taxon>
        <taxon>Bacillati</taxon>
        <taxon>Bacillota</taxon>
        <taxon>Desulfuribacillia</taxon>
        <taxon>Desulfuribacillales</taxon>
        <taxon>Desulfuribacillaceae</taxon>
        <taxon>Desulfuribacillus</taxon>
    </lineage>
</organism>
<dbReference type="GO" id="GO:0006147">
    <property type="term" value="P:guanine catabolic process"/>
    <property type="evidence" value="ECO:0007669"/>
    <property type="project" value="UniProtKB-UniPathway"/>
</dbReference>
<comment type="cofactor">
    <cofactor evidence="1">
        <name>Zn(2+)</name>
        <dbReference type="ChEBI" id="CHEBI:29105"/>
    </cofactor>
</comment>
<reference evidence="6 7" key="1">
    <citation type="submission" date="2016-09" db="EMBL/GenBank/DDBJ databases">
        <title>Draft genome sequence for the type strain of Desulfuribacillus alkaliarsenatis AHT28, an obligately anaerobic, sulfidogenic bacterium isolated from Russian soda lake sediments.</title>
        <authorList>
            <person name="Abin C.A."/>
            <person name="Hollibaugh J.T."/>
        </authorList>
    </citation>
    <scope>NUCLEOTIDE SEQUENCE [LARGE SCALE GENOMIC DNA]</scope>
    <source>
        <strain evidence="6 7">AHT28</strain>
    </source>
</reference>
<dbReference type="GO" id="GO:0008892">
    <property type="term" value="F:guanine deaminase activity"/>
    <property type="evidence" value="ECO:0007669"/>
    <property type="project" value="TreeGrafter"/>
</dbReference>
<keyword evidence="2" id="KW-0479">Metal-binding</keyword>
<dbReference type="EMBL" id="MIJE01000011">
    <property type="protein sequence ID" value="OEF97546.1"/>
    <property type="molecule type" value="Genomic_DNA"/>
</dbReference>
<keyword evidence="3" id="KW-0378">Hydrolase</keyword>
<dbReference type="Gene3D" id="3.20.20.140">
    <property type="entry name" value="Metal-dependent hydrolases"/>
    <property type="match status" value="1"/>
</dbReference>
<dbReference type="OrthoDB" id="9807210at2"/>
<keyword evidence="4" id="KW-0862">Zinc</keyword>
<dbReference type="InterPro" id="IPR032466">
    <property type="entry name" value="Metal_Hydrolase"/>
</dbReference>
<dbReference type="PANTHER" id="PTHR11271">
    <property type="entry name" value="GUANINE DEAMINASE"/>
    <property type="match status" value="1"/>
</dbReference>
<sequence>MSNNCETLKAIKGNIIYPNTAKEISVFRNGCIVYGNDDSDNEIGVIKGVYEQLPKNLANILTTDYGDSLIIPGFIDLHTHAPQFMQRGIGIDQELIQWLKQYTFPSERMFIDTELAKDIYQKFIDALIRKGTTRASILATIHKESTDVLFKIAIDKGFAGLVGKTNMDQNCPDYLKENTQQSLYATEELIDRYSDHSSVQPIITPRFAPTCSKELLIGLGKLAQQYRTPVQSHLSENVDEVKWVKDIYPQHRSYGDIYDSYGLLGETPTMMAHCIYLDEYDIGLLAKRKVTAVHCPQANMNLASGLMPARKWQQLGITVGLGTDVGAGHELAMNKIMVQAIQNSKLIKSNQSLDYKPYTYKEAFYLGTKGNGQFFNALESYQQKNLKVGSLEEGYILDALIIDDENLGSTDISLEERLQRFLYIGDDRNIISRYINGNQIEL</sequence>
<dbReference type="STRING" id="766136.BHF68_04895"/>